<dbReference type="InterPro" id="IPR029063">
    <property type="entry name" value="SAM-dependent_MTases_sf"/>
</dbReference>
<organism evidence="2 3">
    <name type="scientific">Rhizobium lusitanum</name>
    <dbReference type="NCBI Taxonomy" id="293958"/>
    <lineage>
        <taxon>Bacteria</taxon>
        <taxon>Pseudomonadati</taxon>
        <taxon>Pseudomonadota</taxon>
        <taxon>Alphaproteobacteria</taxon>
        <taxon>Hyphomicrobiales</taxon>
        <taxon>Rhizobiaceae</taxon>
        <taxon>Rhizobium/Agrobacterium group</taxon>
        <taxon>Rhizobium</taxon>
    </lineage>
</organism>
<evidence type="ECO:0000259" key="1">
    <source>
        <dbReference type="PROSITE" id="PS50123"/>
    </source>
</evidence>
<dbReference type="InterPro" id="IPR000780">
    <property type="entry name" value="CheR_MeTrfase"/>
</dbReference>
<reference evidence="2 3" key="1">
    <citation type="submission" date="2020-08" db="EMBL/GenBank/DDBJ databases">
        <title>Genomic Encyclopedia of Type Strains, Phase IV (KMG-V): Genome sequencing to study the core and pangenomes of soil and plant-associated prokaryotes.</title>
        <authorList>
            <person name="Whitman W."/>
        </authorList>
    </citation>
    <scope>NUCLEOTIDE SEQUENCE [LARGE SCALE GENOMIC DNA]</scope>
    <source>
        <strain evidence="2 3">SEMIA 4060</strain>
    </source>
</reference>
<dbReference type="Proteomes" id="UP000565576">
    <property type="component" value="Unassembled WGS sequence"/>
</dbReference>
<accession>A0A7X0MFZ5</accession>
<dbReference type="InterPro" id="IPR022642">
    <property type="entry name" value="CheR_C"/>
</dbReference>
<dbReference type="Pfam" id="PF01739">
    <property type="entry name" value="CheR"/>
    <property type="match status" value="1"/>
</dbReference>
<dbReference type="Gene3D" id="3.40.50.150">
    <property type="entry name" value="Vaccinia Virus protein VP39"/>
    <property type="match status" value="1"/>
</dbReference>
<name>A0A7X0MFZ5_9HYPH</name>
<feature type="domain" description="CheR-type methyltransferase" evidence="1">
    <location>
        <begin position="47"/>
        <end position="237"/>
    </location>
</feature>
<sequence length="304" mass="34312">MSTTMTDFNFVYQTPLRLCRVIWETIPGSLRRTPIMFRVGRYIYRTFIRNTVRFQSHYTHFMRNPPLLSVIGALASHFPASGEMKIASIGCSTGAELYSFLYAVKTARRDLHVTAKGADISEAVVEVARRGIYHPDVPAAEGGLYAAGRAEVASADVPSLVEILEPLPDGSLRVKDWLRDDVTWLTADATDERLSSRLGQQDLVLANNFMGPMEDELAERCLANVMRLVAPGGYLVVDGIDLDLKTKVLKASWFRPVLTNQEEIWASESVRGGWPWVRWAREPLDRSEADWAYRYSVIFQHGER</sequence>
<keyword evidence="2" id="KW-0808">Transferase</keyword>
<dbReference type="GO" id="GO:0008757">
    <property type="term" value="F:S-adenosylmethionine-dependent methyltransferase activity"/>
    <property type="evidence" value="ECO:0007669"/>
    <property type="project" value="InterPro"/>
</dbReference>
<dbReference type="PRINTS" id="PR00996">
    <property type="entry name" value="CHERMTFRASE"/>
</dbReference>
<comment type="caution">
    <text evidence="2">The sequence shown here is derived from an EMBL/GenBank/DDBJ whole genome shotgun (WGS) entry which is preliminary data.</text>
</comment>
<protein>
    <submittedName>
        <fullName evidence="2">Chemotaxis methyl-accepting protein methylase</fullName>
    </submittedName>
</protein>
<evidence type="ECO:0000313" key="3">
    <source>
        <dbReference type="Proteomes" id="UP000565576"/>
    </source>
</evidence>
<dbReference type="SUPFAM" id="SSF53335">
    <property type="entry name" value="S-adenosyl-L-methionine-dependent methyltransferases"/>
    <property type="match status" value="1"/>
</dbReference>
<keyword evidence="2" id="KW-0489">Methyltransferase</keyword>
<dbReference type="EMBL" id="JACHBG010000036">
    <property type="protein sequence ID" value="MBB6489309.1"/>
    <property type="molecule type" value="Genomic_DNA"/>
</dbReference>
<proteinExistence type="predicted"/>
<dbReference type="RefSeq" id="WP_246806526.1">
    <property type="nucleotide sequence ID" value="NZ_JACHBG010000036.1"/>
</dbReference>
<dbReference type="GO" id="GO:0032259">
    <property type="term" value="P:methylation"/>
    <property type="evidence" value="ECO:0007669"/>
    <property type="project" value="UniProtKB-KW"/>
</dbReference>
<gene>
    <name evidence="2" type="ORF">GGD46_006636</name>
</gene>
<dbReference type="AlphaFoldDB" id="A0A7X0MFZ5"/>
<dbReference type="PROSITE" id="PS50123">
    <property type="entry name" value="CHER"/>
    <property type="match status" value="1"/>
</dbReference>
<evidence type="ECO:0000313" key="2">
    <source>
        <dbReference type="EMBL" id="MBB6489309.1"/>
    </source>
</evidence>